<organism evidence="4 5">
    <name type="scientific">Pseudomonas inefficax</name>
    <dbReference type="NCBI Taxonomy" id="2078786"/>
    <lineage>
        <taxon>Bacteria</taxon>
        <taxon>Pseudomonadati</taxon>
        <taxon>Pseudomonadota</taxon>
        <taxon>Gammaproteobacteria</taxon>
        <taxon>Pseudomonadales</taxon>
        <taxon>Pseudomonadaceae</taxon>
        <taxon>Pseudomonas</taxon>
    </lineage>
</organism>
<dbReference type="InterPro" id="IPR006094">
    <property type="entry name" value="Oxid_FAD_bind_N"/>
</dbReference>
<keyword evidence="2" id="KW-0285">Flavoprotein</keyword>
<dbReference type="PANTHER" id="PTHR11748">
    <property type="entry name" value="D-LACTATE DEHYDROGENASE"/>
    <property type="match status" value="1"/>
</dbReference>
<gene>
    <name evidence="4" type="ORF">JV551A3_V1_1640155</name>
</gene>
<comment type="caution">
    <text evidence="4">The sequence shown here is derived from an EMBL/GenBank/DDBJ whole genome shotgun (WGS) entry which is preliminary data.</text>
</comment>
<dbReference type="EMBL" id="OPYN01000164">
    <property type="protein sequence ID" value="SPO62079.1"/>
    <property type="molecule type" value="Genomic_DNA"/>
</dbReference>
<sequence length="568" mass="62178">MRRRARTGEITMAAIKLSSAARQDFEAALGAAHVSDDAAIIAGYSWVTSTGGAPSSRQLYDIRPTAVVLPSSTEEVQAVVRTCIEHGLKFRAHSTGTGSFNTVTQHGVVSVDLRRMNQIVELDARNQMAVIEPYVTAAQLQAEAMKVGLTSHIIGAGWTHSPLASATSMGGIGISGNHTGFNVHNLLAWEWVTPEGEIVRAGSAACGAGWFAGEGPGPGFRGMIRGSAGAFGSLGIFTRIGYKLHPWAGPRVLEHRGQHPQVGIALSETMRLYQIVWDDWNGPTKAAYEFMISNAPTLVVRIPPDQYGWILTPTNREFYDQFSTGTLPGIARAENGISWTLLAVSESAAEAQWRDLTIRAIVDKTQGRLLDVEQVHAEVIARNAVTACYVPRAYRTGARNVLTSIGMWDSFNQMPTMIDTVEKIMRPFKQEHKTLAEGHPEEFWLWPNEGRQLWAENIVSCDNNDVVSAADGYVYVLQTMEENERRPVGLTAMGIGQMLIDIYNKRFGVNKAMRTVKATFDPAGSSDGMFPHGKGQTGLGRIWPVMRVIIARVPMIMRLAMRAMLKSN</sequence>
<dbReference type="PANTHER" id="PTHR11748:SF111">
    <property type="entry name" value="D-LACTATE DEHYDROGENASE, MITOCHONDRIAL-RELATED"/>
    <property type="match status" value="1"/>
</dbReference>
<dbReference type="Proteomes" id="UP000294335">
    <property type="component" value="Unassembled WGS sequence"/>
</dbReference>
<evidence type="ECO:0000256" key="2">
    <source>
        <dbReference type="ARBA" id="ARBA00022827"/>
    </source>
</evidence>
<dbReference type="GO" id="GO:0008720">
    <property type="term" value="F:D-lactate dehydrogenase (NAD+) activity"/>
    <property type="evidence" value="ECO:0007669"/>
    <property type="project" value="TreeGrafter"/>
</dbReference>
<dbReference type="InterPro" id="IPR036318">
    <property type="entry name" value="FAD-bd_PCMH-like_sf"/>
</dbReference>
<reference evidence="4 5" key="1">
    <citation type="submission" date="2018-02" db="EMBL/GenBank/DDBJ databases">
        <authorList>
            <person name="Dubost A."/>
        </authorList>
    </citation>
    <scope>NUCLEOTIDE SEQUENCE [LARGE SCALE GENOMIC DNA]</scope>
    <source>
        <strain evidence="5">JV551A3</strain>
    </source>
</reference>
<dbReference type="AlphaFoldDB" id="A0AAQ1P914"/>
<name>A0AAQ1P914_9PSED</name>
<dbReference type="GO" id="GO:0004458">
    <property type="term" value="F:D-lactate dehydrogenase (cytochrome) activity"/>
    <property type="evidence" value="ECO:0007669"/>
    <property type="project" value="TreeGrafter"/>
</dbReference>
<dbReference type="Gene3D" id="3.30.465.10">
    <property type="match status" value="1"/>
</dbReference>
<evidence type="ECO:0000313" key="4">
    <source>
        <dbReference type="EMBL" id="SPO62079.1"/>
    </source>
</evidence>
<dbReference type="SUPFAM" id="SSF56176">
    <property type="entry name" value="FAD-binding/transporter-associated domain-like"/>
    <property type="match status" value="1"/>
</dbReference>
<dbReference type="GO" id="GO:0071949">
    <property type="term" value="F:FAD binding"/>
    <property type="evidence" value="ECO:0007669"/>
    <property type="project" value="InterPro"/>
</dbReference>
<protein>
    <recommendedName>
        <fullName evidence="3">FAD-binding PCMH-type domain-containing protein</fullName>
    </recommendedName>
</protein>
<dbReference type="GO" id="GO:1903457">
    <property type="term" value="P:lactate catabolic process"/>
    <property type="evidence" value="ECO:0007669"/>
    <property type="project" value="TreeGrafter"/>
</dbReference>
<evidence type="ECO:0000259" key="3">
    <source>
        <dbReference type="PROSITE" id="PS51387"/>
    </source>
</evidence>
<accession>A0AAQ1P914</accession>
<keyword evidence="5" id="KW-1185">Reference proteome</keyword>
<evidence type="ECO:0000313" key="5">
    <source>
        <dbReference type="Proteomes" id="UP000294335"/>
    </source>
</evidence>
<comment type="similarity">
    <text evidence="1">Belongs to the FAD-binding oxidoreductase/transferase type 4 family.</text>
</comment>
<feature type="domain" description="FAD-binding PCMH-type" evidence="3">
    <location>
        <begin position="60"/>
        <end position="247"/>
    </location>
</feature>
<dbReference type="InterPro" id="IPR016166">
    <property type="entry name" value="FAD-bd_PCMH"/>
</dbReference>
<dbReference type="PROSITE" id="PS51387">
    <property type="entry name" value="FAD_PCMH"/>
    <property type="match status" value="1"/>
</dbReference>
<keyword evidence="2" id="KW-0274">FAD</keyword>
<evidence type="ECO:0000256" key="1">
    <source>
        <dbReference type="ARBA" id="ARBA00008000"/>
    </source>
</evidence>
<dbReference type="InterPro" id="IPR016169">
    <property type="entry name" value="FAD-bd_PCMH_sub2"/>
</dbReference>
<dbReference type="Pfam" id="PF01565">
    <property type="entry name" value="FAD_binding_4"/>
    <property type="match status" value="1"/>
</dbReference>
<proteinExistence type="inferred from homology"/>